<feature type="region of interest" description="Disordered" evidence="1">
    <location>
        <begin position="1"/>
        <end position="22"/>
    </location>
</feature>
<dbReference type="EMBL" id="CAJHJT010000012">
    <property type="protein sequence ID" value="CAD6999300.1"/>
    <property type="molecule type" value="Genomic_DNA"/>
</dbReference>
<name>A0A811UKL8_CERCA</name>
<evidence type="ECO:0000313" key="3">
    <source>
        <dbReference type="Proteomes" id="UP000606786"/>
    </source>
</evidence>
<dbReference type="Proteomes" id="UP000606786">
    <property type="component" value="Unassembled WGS sequence"/>
</dbReference>
<organism evidence="2 3">
    <name type="scientific">Ceratitis capitata</name>
    <name type="common">Mediterranean fruit fly</name>
    <name type="synonym">Tephritis capitata</name>
    <dbReference type="NCBI Taxonomy" id="7213"/>
    <lineage>
        <taxon>Eukaryota</taxon>
        <taxon>Metazoa</taxon>
        <taxon>Ecdysozoa</taxon>
        <taxon>Arthropoda</taxon>
        <taxon>Hexapoda</taxon>
        <taxon>Insecta</taxon>
        <taxon>Pterygota</taxon>
        <taxon>Neoptera</taxon>
        <taxon>Endopterygota</taxon>
        <taxon>Diptera</taxon>
        <taxon>Brachycera</taxon>
        <taxon>Muscomorpha</taxon>
        <taxon>Tephritoidea</taxon>
        <taxon>Tephritidae</taxon>
        <taxon>Ceratitis</taxon>
        <taxon>Ceratitis</taxon>
    </lineage>
</organism>
<accession>A0A811UKL8</accession>
<comment type="caution">
    <text evidence="2">The sequence shown here is derived from an EMBL/GenBank/DDBJ whole genome shotgun (WGS) entry which is preliminary data.</text>
</comment>
<sequence>MHTRIRAPSLPHLCSTHTPPSSPCTPPIYGSVGNFANFGNSAAASAALHSAFSVSSLSLSPKFPANYVRSEKSV</sequence>
<dbReference type="AlphaFoldDB" id="A0A811UKL8"/>
<reference evidence="2" key="1">
    <citation type="submission" date="2020-11" db="EMBL/GenBank/DDBJ databases">
        <authorList>
            <person name="Whitehead M."/>
        </authorList>
    </citation>
    <scope>NUCLEOTIDE SEQUENCE</scope>
    <source>
        <strain evidence="2">EGII</strain>
    </source>
</reference>
<evidence type="ECO:0000313" key="2">
    <source>
        <dbReference type="EMBL" id="CAD6999300.1"/>
    </source>
</evidence>
<protein>
    <submittedName>
        <fullName evidence="2">(Mediterranean fruit fly) hypothetical protein</fullName>
    </submittedName>
</protein>
<proteinExistence type="predicted"/>
<gene>
    <name evidence="2" type="ORF">CCAP1982_LOCUS7828</name>
</gene>
<evidence type="ECO:0000256" key="1">
    <source>
        <dbReference type="SAM" id="MobiDB-lite"/>
    </source>
</evidence>
<keyword evidence="3" id="KW-1185">Reference proteome</keyword>